<dbReference type="AlphaFoldDB" id="A0A382H347"/>
<reference evidence="2" key="1">
    <citation type="submission" date="2018-05" db="EMBL/GenBank/DDBJ databases">
        <authorList>
            <person name="Lanie J.A."/>
            <person name="Ng W.-L."/>
            <person name="Kazmierczak K.M."/>
            <person name="Andrzejewski T.M."/>
            <person name="Davidsen T.M."/>
            <person name="Wayne K.J."/>
            <person name="Tettelin H."/>
            <person name="Glass J.I."/>
            <person name="Rusch D."/>
            <person name="Podicherti R."/>
            <person name="Tsui H.-C.T."/>
            <person name="Winkler M.E."/>
        </authorList>
    </citation>
    <scope>NUCLEOTIDE SEQUENCE</scope>
</reference>
<evidence type="ECO:0000256" key="1">
    <source>
        <dbReference type="SAM" id="Phobius"/>
    </source>
</evidence>
<sequence length="80" mass="9147">MSDKDQTKIDYQIFGLGKPKLNLFFIWFIKPFSLFPSWYFHTTRQCGFGSRQLAGAWPLSLSFFGGGSDRVICRVQTCVG</sequence>
<keyword evidence="1" id="KW-1133">Transmembrane helix</keyword>
<keyword evidence="1" id="KW-0472">Membrane</keyword>
<keyword evidence="1" id="KW-0812">Transmembrane</keyword>
<proteinExistence type="predicted"/>
<feature type="transmembrane region" description="Helical" evidence="1">
    <location>
        <begin position="21"/>
        <end position="40"/>
    </location>
</feature>
<evidence type="ECO:0000313" key="2">
    <source>
        <dbReference type="EMBL" id="SVB81592.1"/>
    </source>
</evidence>
<dbReference type="EMBL" id="UINC01058851">
    <property type="protein sequence ID" value="SVB81592.1"/>
    <property type="molecule type" value="Genomic_DNA"/>
</dbReference>
<organism evidence="2">
    <name type="scientific">marine metagenome</name>
    <dbReference type="NCBI Taxonomy" id="408172"/>
    <lineage>
        <taxon>unclassified sequences</taxon>
        <taxon>metagenomes</taxon>
        <taxon>ecological metagenomes</taxon>
    </lineage>
</organism>
<accession>A0A382H347</accession>
<gene>
    <name evidence="2" type="ORF">METZ01_LOCUS234446</name>
</gene>
<name>A0A382H347_9ZZZZ</name>
<protein>
    <submittedName>
        <fullName evidence="2">Uncharacterized protein</fullName>
    </submittedName>
</protein>